<dbReference type="PANTHER" id="PTHR30136:SF35">
    <property type="entry name" value="HTH-TYPE TRANSCRIPTIONAL REGULATOR RV1719"/>
    <property type="match status" value="1"/>
</dbReference>
<keyword evidence="3" id="KW-0804">Transcription</keyword>
<keyword evidence="7" id="KW-1185">Reference proteome</keyword>
<dbReference type="CDD" id="cd00090">
    <property type="entry name" value="HTH_ARSR"/>
    <property type="match status" value="1"/>
</dbReference>
<sequence length="247" mass="26817">MERAFQLLDALARSDAGVSELARTTGLHKATVHRLLRTLRELGLVEVGPDGTRYRLGLRLLELGGRVLARLDLRDVARPYLMELRDRTRLTVHMAILNGTEVVYIEKLDSPANLRMASFVGTRNPAYCTALGKAILAALPEGELESVLAMTRLLPRTPNTITSRGALREELAAARARGYAIDNVENEEGIRCVGAPVYGHTGRVVASISVSGPIFSVTMEGIDELGQLVGDTAQQISRALGYPGMSR</sequence>
<dbReference type="InterPro" id="IPR036388">
    <property type="entry name" value="WH-like_DNA-bd_sf"/>
</dbReference>
<dbReference type="SMART" id="SM00346">
    <property type="entry name" value="HTH_ICLR"/>
    <property type="match status" value="1"/>
</dbReference>
<evidence type="ECO:0000256" key="1">
    <source>
        <dbReference type="ARBA" id="ARBA00023015"/>
    </source>
</evidence>
<dbReference type="PROSITE" id="PS51078">
    <property type="entry name" value="ICLR_ED"/>
    <property type="match status" value="1"/>
</dbReference>
<dbReference type="SUPFAM" id="SSF55781">
    <property type="entry name" value="GAF domain-like"/>
    <property type="match status" value="1"/>
</dbReference>
<evidence type="ECO:0000313" key="6">
    <source>
        <dbReference type="EMBL" id="WRP16592.1"/>
    </source>
</evidence>
<evidence type="ECO:0000256" key="2">
    <source>
        <dbReference type="ARBA" id="ARBA00023125"/>
    </source>
</evidence>
<dbReference type="InterPro" id="IPR050707">
    <property type="entry name" value="HTH_MetabolicPath_Reg"/>
</dbReference>
<dbReference type="Gene3D" id="3.30.450.40">
    <property type="match status" value="1"/>
</dbReference>
<accession>A0ABZ1BV04</accession>
<feature type="domain" description="IclR-ED" evidence="5">
    <location>
        <begin position="59"/>
        <end position="242"/>
    </location>
</feature>
<reference evidence="6 7" key="1">
    <citation type="journal article" date="2024" name="Front. Microbiol.">
        <title>Novel thermophilic genera Geochorda gen. nov. and Carboxydochorda gen. nov. from the deep terrestrial subsurface reveal the ecophysiological diversity in the class Limnochordia.</title>
        <authorList>
            <person name="Karnachuk O.V."/>
            <person name="Lukina A.P."/>
            <person name="Avakyan M.R."/>
            <person name="Kadnikov V.V."/>
            <person name="Begmatov S."/>
            <person name="Beletsky A.V."/>
            <person name="Vlasova K.G."/>
            <person name="Novikov A.A."/>
            <person name="Shcherbakova V.A."/>
            <person name="Mardanov A.V."/>
            <person name="Ravin N.V."/>
        </authorList>
    </citation>
    <scope>NUCLEOTIDE SEQUENCE [LARGE SCALE GENOMIC DNA]</scope>
    <source>
        <strain evidence="6 7">L945</strain>
    </source>
</reference>
<dbReference type="PANTHER" id="PTHR30136">
    <property type="entry name" value="HELIX-TURN-HELIX TRANSCRIPTIONAL REGULATOR, ICLR FAMILY"/>
    <property type="match status" value="1"/>
</dbReference>
<dbReference type="Pfam" id="PF09339">
    <property type="entry name" value="HTH_IclR"/>
    <property type="match status" value="1"/>
</dbReference>
<dbReference type="SUPFAM" id="SSF46785">
    <property type="entry name" value="Winged helix' DNA-binding domain"/>
    <property type="match status" value="1"/>
</dbReference>
<dbReference type="InterPro" id="IPR014757">
    <property type="entry name" value="Tscrpt_reg_IclR_C"/>
</dbReference>
<evidence type="ECO:0000259" key="5">
    <source>
        <dbReference type="PROSITE" id="PS51078"/>
    </source>
</evidence>
<dbReference type="InterPro" id="IPR005471">
    <property type="entry name" value="Tscrpt_reg_IclR_N"/>
</dbReference>
<dbReference type="InterPro" id="IPR011991">
    <property type="entry name" value="ArsR-like_HTH"/>
</dbReference>
<name>A0ABZ1BV04_9FIRM</name>
<evidence type="ECO:0000256" key="3">
    <source>
        <dbReference type="ARBA" id="ARBA00023163"/>
    </source>
</evidence>
<evidence type="ECO:0000313" key="7">
    <source>
        <dbReference type="Proteomes" id="UP001332192"/>
    </source>
</evidence>
<dbReference type="InterPro" id="IPR029016">
    <property type="entry name" value="GAF-like_dom_sf"/>
</dbReference>
<evidence type="ECO:0000259" key="4">
    <source>
        <dbReference type="PROSITE" id="PS51077"/>
    </source>
</evidence>
<protein>
    <submittedName>
        <fullName evidence="6">IclR family transcriptional regulator</fullName>
    </submittedName>
</protein>
<dbReference type="PROSITE" id="PS51077">
    <property type="entry name" value="HTH_ICLR"/>
    <property type="match status" value="1"/>
</dbReference>
<dbReference type="Proteomes" id="UP001332192">
    <property type="component" value="Chromosome"/>
</dbReference>
<dbReference type="InterPro" id="IPR036390">
    <property type="entry name" value="WH_DNA-bd_sf"/>
</dbReference>
<keyword evidence="1" id="KW-0805">Transcription regulation</keyword>
<organism evidence="6 7">
    <name type="scientific">Carboxydichorda subterranea</name>
    <dbReference type="NCBI Taxonomy" id="3109565"/>
    <lineage>
        <taxon>Bacteria</taxon>
        <taxon>Bacillati</taxon>
        <taxon>Bacillota</taxon>
        <taxon>Limnochordia</taxon>
        <taxon>Limnochordales</taxon>
        <taxon>Geochordaceae</taxon>
        <taxon>Carboxydichorda</taxon>
    </lineage>
</organism>
<gene>
    <name evidence="6" type="ORF">U7230_10880</name>
</gene>
<dbReference type="EMBL" id="CP141615">
    <property type="protein sequence ID" value="WRP16592.1"/>
    <property type="molecule type" value="Genomic_DNA"/>
</dbReference>
<feature type="domain" description="HTH iclR-type" evidence="4">
    <location>
        <begin position="1"/>
        <end position="58"/>
    </location>
</feature>
<dbReference type="Gene3D" id="1.10.10.10">
    <property type="entry name" value="Winged helix-like DNA-binding domain superfamily/Winged helix DNA-binding domain"/>
    <property type="match status" value="1"/>
</dbReference>
<keyword evidence="2" id="KW-0238">DNA-binding</keyword>
<dbReference type="RefSeq" id="WP_324715865.1">
    <property type="nucleotide sequence ID" value="NZ_CP141615.1"/>
</dbReference>
<proteinExistence type="predicted"/>
<dbReference type="Pfam" id="PF01614">
    <property type="entry name" value="IclR_C"/>
    <property type="match status" value="1"/>
</dbReference>